<evidence type="ECO:0000256" key="3">
    <source>
        <dbReference type="ARBA" id="ARBA00023163"/>
    </source>
</evidence>
<dbReference type="SUPFAM" id="SSF48008">
    <property type="entry name" value="GntR ligand-binding domain-like"/>
    <property type="match status" value="1"/>
</dbReference>
<evidence type="ECO:0000256" key="1">
    <source>
        <dbReference type="ARBA" id="ARBA00023015"/>
    </source>
</evidence>
<dbReference type="InterPro" id="IPR008920">
    <property type="entry name" value="TF_FadR/GntR_C"/>
</dbReference>
<dbReference type="PANTHER" id="PTHR43537">
    <property type="entry name" value="TRANSCRIPTIONAL REGULATOR, GNTR FAMILY"/>
    <property type="match status" value="1"/>
</dbReference>
<feature type="domain" description="HTH gntR-type" evidence="4">
    <location>
        <begin position="9"/>
        <end position="77"/>
    </location>
</feature>
<dbReference type="EMBL" id="JBHRWK010000079">
    <property type="protein sequence ID" value="MFC3455068.1"/>
    <property type="molecule type" value="Genomic_DNA"/>
</dbReference>
<keyword evidence="6" id="KW-1185">Reference proteome</keyword>
<evidence type="ECO:0000259" key="4">
    <source>
        <dbReference type="PROSITE" id="PS50949"/>
    </source>
</evidence>
<keyword evidence="2" id="KW-0238">DNA-binding</keyword>
<dbReference type="Gene3D" id="1.20.120.530">
    <property type="entry name" value="GntR ligand-binding domain-like"/>
    <property type="match status" value="1"/>
</dbReference>
<dbReference type="PANTHER" id="PTHR43537:SF47">
    <property type="entry name" value="REGULATORY PROTEIN GNTR HTH"/>
    <property type="match status" value="1"/>
</dbReference>
<proteinExistence type="predicted"/>
<dbReference type="CDD" id="cd07377">
    <property type="entry name" value="WHTH_GntR"/>
    <property type="match status" value="1"/>
</dbReference>
<organism evidence="5 6">
    <name type="scientific">Amycolatopsis speibonae</name>
    <dbReference type="NCBI Taxonomy" id="1450224"/>
    <lineage>
        <taxon>Bacteria</taxon>
        <taxon>Bacillati</taxon>
        <taxon>Actinomycetota</taxon>
        <taxon>Actinomycetes</taxon>
        <taxon>Pseudonocardiales</taxon>
        <taxon>Pseudonocardiaceae</taxon>
        <taxon>Amycolatopsis</taxon>
    </lineage>
</organism>
<reference evidence="6" key="1">
    <citation type="journal article" date="2019" name="Int. J. Syst. Evol. Microbiol.">
        <title>The Global Catalogue of Microorganisms (GCM) 10K type strain sequencing project: providing services to taxonomists for standard genome sequencing and annotation.</title>
        <authorList>
            <consortium name="The Broad Institute Genomics Platform"/>
            <consortium name="The Broad Institute Genome Sequencing Center for Infectious Disease"/>
            <person name="Wu L."/>
            <person name="Ma J."/>
        </authorList>
    </citation>
    <scope>NUCLEOTIDE SEQUENCE [LARGE SCALE GENOMIC DNA]</scope>
    <source>
        <strain evidence="6">CGMCC 4.7676</strain>
    </source>
</reference>
<name>A0ABV7P9G9_9PSEU</name>
<evidence type="ECO:0000256" key="2">
    <source>
        <dbReference type="ARBA" id="ARBA00023125"/>
    </source>
</evidence>
<dbReference type="InterPro" id="IPR011711">
    <property type="entry name" value="GntR_C"/>
</dbReference>
<gene>
    <name evidence="5" type="ORF">ACFOSH_37015</name>
</gene>
<dbReference type="SMART" id="SM00895">
    <property type="entry name" value="FCD"/>
    <property type="match status" value="1"/>
</dbReference>
<dbReference type="InterPro" id="IPR036390">
    <property type="entry name" value="WH_DNA-bd_sf"/>
</dbReference>
<dbReference type="InterPro" id="IPR036388">
    <property type="entry name" value="WH-like_DNA-bd_sf"/>
</dbReference>
<dbReference type="SUPFAM" id="SSF46785">
    <property type="entry name" value="Winged helix' DNA-binding domain"/>
    <property type="match status" value="1"/>
</dbReference>
<dbReference type="Proteomes" id="UP001595645">
    <property type="component" value="Unassembled WGS sequence"/>
</dbReference>
<sequence length="243" mass="26536">MPLRAASTARLSSTVVEQFEELIETGEWPVGSRIPPEQELVEQLGVGRSTVREAVRALEHAGLLEPRRGDGTYVRARHGLSAALLRRTRAANVLEVLEVRNSIERQAARTAAERRSDEDVTRITEALAAQHKARDAGDEEAFLAADNEFHAAIIAATHNAVLIELWEGLSYALSSGVATVMAELRREHIDFPDHDTLAEAITDGDAVRAERAVAVIIDAAVAVLTKAQNKSGSRKRKSTPKRR</sequence>
<dbReference type="Gene3D" id="1.10.10.10">
    <property type="entry name" value="Winged helix-like DNA-binding domain superfamily/Winged helix DNA-binding domain"/>
    <property type="match status" value="1"/>
</dbReference>
<keyword evidence="3" id="KW-0804">Transcription</keyword>
<comment type="caution">
    <text evidence="5">The sequence shown here is derived from an EMBL/GenBank/DDBJ whole genome shotgun (WGS) entry which is preliminary data.</text>
</comment>
<protein>
    <submittedName>
        <fullName evidence="5">FadR/GntR family transcriptional regulator</fullName>
    </submittedName>
</protein>
<dbReference type="RefSeq" id="WP_378245148.1">
    <property type="nucleotide sequence ID" value="NZ_JBHRWK010000079.1"/>
</dbReference>
<dbReference type="PROSITE" id="PS50949">
    <property type="entry name" value="HTH_GNTR"/>
    <property type="match status" value="1"/>
</dbReference>
<evidence type="ECO:0000313" key="5">
    <source>
        <dbReference type="EMBL" id="MFC3455068.1"/>
    </source>
</evidence>
<dbReference type="Pfam" id="PF07729">
    <property type="entry name" value="FCD"/>
    <property type="match status" value="1"/>
</dbReference>
<dbReference type="Pfam" id="PF00392">
    <property type="entry name" value="GntR"/>
    <property type="match status" value="1"/>
</dbReference>
<keyword evidence="1" id="KW-0805">Transcription regulation</keyword>
<dbReference type="PRINTS" id="PR00035">
    <property type="entry name" value="HTHGNTR"/>
</dbReference>
<accession>A0ABV7P9G9</accession>
<dbReference type="SMART" id="SM00345">
    <property type="entry name" value="HTH_GNTR"/>
    <property type="match status" value="1"/>
</dbReference>
<dbReference type="InterPro" id="IPR000524">
    <property type="entry name" value="Tscrpt_reg_HTH_GntR"/>
</dbReference>
<evidence type="ECO:0000313" key="6">
    <source>
        <dbReference type="Proteomes" id="UP001595645"/>
    </source>
</evidence>